<protein>
    <submittedName>
        <fullName evidence="4">Uncharacterized protein</fullName>
    </submittedName>
</protein>
<dbReference type="Gene3D" id="3.40.50.720">
    <property type="entry name" value="NAD(P)-binding Rossmann-like Domain"/>
    <property type="match status" value="1"/>
</dbReference>
<dbReference type="GO" id="GO:0005737">
    <property type="term" value="C:cytoplasm"/>
    <property type="evidence" value="ECO:0007669"/>
    <property type="project" value="TreeGrafter"/>
</dbReference>
<dbReference type="PANTHER" id="PTHR43544">
    <property type="entry name" value="SHORT-CHAIN DEHYDROGENASE/REDUCTASE"/>
    <property type="match status" value="1"/>
</dbReference>
<sequence>MADSTVVFITGVGRGIGRGLLEAYLLRPNYTVIGSIRDKHAPIANELNQLPKAKGSKLVIVSIEATSATDVPKAVDDLASAGIDHIDIAIPNSGFTPTPGPLDAIDVSDVTKAISINAVGPVYLYQGLIPLLEKSKKSPKWAAMSTAAASITRVEQHSAHMVLAYGMSKASQNFFTQAVHSAHPWIIALSIHPGLVQTDMGNVGARLMGMELAPDTVEDSVNKVILTIDGATREKTSGKFLNTIDGTEYPW</sequence>
<gene>
    <name evidence="4" type="ORF">E0Z10_g10786</name>
</gene>
<dbReference type="GO" id="GO:0016491">
    <property type="term" value="F:oxidoreductase activity"/>
    <property type="evidence" value="ECO:0007669"/>
    <property type="project" value="UniProtKB-KW"/>
</dbReference>
<dbReference type="InterPro" id="IPR002347">
    <property type="entry name" value="SDR_fam"/>
</dbReference>
<dbReference type="Pfam" id="PF00106">
    <property type="entry name" value="adh_short"/>
    <property type="match status" value="1"/>
</dbReference>
<dbReference type="InterPro" id="IPR036291">
    <property type="entry name" value="NAD(P)-bd_dom_sf"/>
</dbReference>
<evidence type="ECO:0000256" key="2">
    <source>
        <dbReference type="ARBA" id="ARBA00022857"/>
    </source>
</evidence>
<dbReference type="AlphaFoldDB" id="A0A4Z0Y2J9"/>
<accession>A0A4Z0Y2J9</accession>
<organism evidence="4 5">
    <name type="scientific">Xylaria hypoxylon</name>
    <dbReference type="NCBI Taxonomy" id="37992"/>
    <lineage>
        <taxon>Eukaryota</taxon>
        <taxon>Fungi</taxon>
        <taxon>Dikarya</taxon>
        <taxon>Ascomycota</taxon>
        <taxon>Pezizomycotina</taxon>
        <taxon>Sordariomycetes</taxon>
        <taxon>Xylariomycetidae</taxon>
        <taxon>Xylariales</taxon>
        <taxon>Xylariaceae</taxon>
        <taxon>Xylaria</taxon>
    </lineage>
</organism>
<dbReference type="PANTHER" id="PTHR43544:SF7">
    <property type="entry name" value="NADB-LER2"/>
    <property type="match status" value="1"/>
</dbReference>
<dbReference type="SUPFAM" id="SSF51735">
    <property type="entry name" value="NAD(P)-binding Rossmann-fold domains"/>
    <property type="match status" value="1"/>
</dbReference>
<dbReference type="EMBL" id="SKBN01000481">
    <property type="protein sequence ID" value="TGJ77097.1"/>
    <property type="molecule type" value="Genomic_DNA"/>
</dbReference>
<name>A0A4Z0Y2J9_9PEZI</name>
<dbReference type="PRINTS" id="PR00081">
    <property type="entry name" value="GDHRDH"/>
</dbReference>
<reference evidence="4 5" key="1">
    <citation type="submission" date="2019-03" db="EMBL/GenBank/DDBJ databases">
        <title>Draft genome sequence of Xylaria hypoxylon DSM 108379, a ubiquitous saprotrophic-parasitic fungi on hardwood.</title>
        <authorList>
            <person name="Buettner E."/>
            <person name="Leonhardt S."/>
            <person name="Gebauer A.M."/>
            <person name="Liers C."/>
            <person name="Hofrichter M."/>
            <person name="Kellner H."/>
        </authorList>
    </citation>
    <scope>NUCLEOTIDE SEQUENCE [LARGE SCALE GENOMIC DNA]</scope>
    <source>
        <strain evidence="4 5">DSM 108379</strain>
    </source>
</reference>
<dbReference type="Proteomes" id="UP000297716">
    <property type="component" value="Unassembled WGS sequence"/>
</dbReference>
<dbReference type="InterPro" id="IPR051468">
    <property type="entry name" value="Fungal_SecMetab_SDRs"/>
</dbReference>
<evidence type="ECO:0000313" key="4">
    <source>
        <dbReference type="EMBL" id="TGJ77097.1"/>
    </source>
</evidence>
<dbReference type="OrthoDB" id="9876299at2759"/>
<evidence type="ECO:0000313" key="5">
    <source>
        <dbReference type="Proteomes" id="UP000297716"/>
    </source>
</evidence>
<evidence type="ECO:0000256" key="3">
    <source>
        <dbReference type="ARBA" id="ARBA00023002"/>
    </source>
</evidence>
<keyword evidence="5" id="KW-1185">Reference proteome</keyword>
<keyword evidence="2" id="KW-0521">NADP</keyword>
<keyword evidence="3" id="KW-0560">Oxidoreductase</keyword>
<evidence type="ECO:0000256" key="1">
    <source>
        <dbReference type="ARBA" id="ARBA00006484"/>
    </source>
</evidence>
<comment type="caution">
    <text evidence="4">The sequence shown here is derived from an EMBL/GenBank/DDBJ whole genome shotgun (WGS) entry which is preliminary data.</text>
</comment>
<comment type="similarity">
    <text evidence="1">Belongs to the short-chain dehydrogenases/reductases (SDR) family.</text>
</comment>
<proteinExistence type="inferred from homology"/>